<dbReference type="EMBL" id="VFPQ01000002">
    <property type="protein sequence ID" value="TQM72435.1"/>
    <property type="molecule type" value="Genomic_DNA"/>
</dbReference>
<reference evidence="3 4" key="1">
    <citation type="submission" date="2019-06" db="EMBL/GenBank/DDBJ databases">
        <title>Sequencing the genomes of 1000 actinobacteria strains.</title>
        <authorList>
            <person name="Klenk H.-P."/>
        </authorList>
    </citation>
    <scope>NUCLEOTIDE SEQUENCE [LARGE SCALE GENOMIC DNA]</scope>
    <source>
        <strain evidence="3 4">DSM 43186</strain>
    </source>
</reference>
<dbReference type="InterPro" id="IPR011717">
    <property type="entry name" value="TPR-4"/>
</dbReference>
<evidence type="ECO:0000256" key="2">
    <source>
        <dbReference type="ARBA" id="ARBA00022803"/>
    </source>
</evidence>
<dbReference type="GO" id="GO:0042802">
    <property type="term" value="F:identical protein binding"/>
    <property type="evidence" value="ECO:0007669"/>
    <property type="project" value="InterPro"/>
</dbReference>
<gene>
    <name evidence="3" type="ORF">FHX40_4574</name>
</gene>
<evidence type="ECO:0000256" key="1">
    <source>
        <dbReference type="ARBA" id="ARBA00022737"/>
    </source>
</evidence>
<comment type="caution">
    <text evidence="3">The sequence shown here is derived from an EMBL/GenBank/DDBJ whole genome shotgun (WGS) entry which is preliminary data.</text>
</comment>
<accession>A0A543IPC8</accession>
<dbReference type="Pfam" id="PF13424">
    <property type="entry name" value="TPR_12"/>
    <property type="match status" value="3"/>
</dbReference>
<evidence type="ECO:0000313" key="4">
    <source>
        <dbReference type="Proteomes" id="UP000319213"/>
    </source>
</evidence>
<name>A0A543IPC8_9ACTN</name>
<evidence type="ECO:0000313" key="3">
    <source>
        <dbReference type="EMBL" id="TQM72435.1"/>
    </source>
</evidence>
<dbReference type="Gene3D" id="1.25.40.10">
    <property type="entry name" value="Tetratricopeptide repeat domain"/>
    <property type="match status" value="2"/>
</dbReference>
<dbReference type="RefSeq" id="WP_142261998.1">
    <property type="nucleotide sequence ID" value="NZ_BMPV01000002.1"/>
</dbReference>
<dbReference type="AlphaFoldDB" id="A0A543IPC8"/>
<keyword evidence="4" id="KW-1185">Reference proteome</keyword>
<dbReference type="PANTHER" id="PTHR45641">
    <property type="entry name" value="TETRATRICOPEPTIDE REPEAT PROTEIN (AFU_ORTHOLOGUE AFUA_6G03870)"/>
    <property type="match status" value="1"/>
</dbReference>
<keyword evidence="2" id="KW-0802">TPR repeat</keyword>
<sequence>MSTAPTTVDLALALLREGRLVDAEQLLQRELHATEQRYGPGSPQWAAAHCDLGNLLYGTGQADRAVEHYRAACSIPVPPDPEAHKALITYRLNLATALAATGNLAEAEHELRHNLQERLSFYGREHPGYAFGMEQLAEVLLTRGDLTGAREAIEETVANFWNNGHERVATALALRARIIQVSGAQEPLFQGLEQLPEEIINRTAWAVLRGTGDHPDQDKVILTQLAEALETHLGPDHETTLAVLSQLANTSHHAGDEPGRVATIQRILASHLRHGRTEEAIHALQGLAMAQSDAGDLPASLATYAQAHAHALSLNRPDLTAQVLRNWGIALSMSGHTTEAEQRLREAVAFAETGHDPELLGRTRIALGLFLQHHGRLAEAREIVEAGLTTLDPAHPDAVMGRGHLTAILENHSCGCGNTRDALAEAFRDFVLARLPQDLLSDLDVTIKDDNISVHVALNREPTPAELEHLNNLLRSATAEFRHRLHTPG</sequence>
<organism evidence="3 4">
    <name type="scientific">Thermopolyspora flexuosa</name>
    <dbReference type="NCBI Taxonomy" id="103836"/>
    <lineage>
        <taxon>Bacteria</taxon>
        <taxon>Bacillati</taxon>
        <taxon>Actinomycetota</taxon>
        <taxon>Actinomycetes</taxon>
        <taxon>Streptosporangiales</taxon>
        <taxon>Streptosporangiaceae</taxon>
        <taxon>Thermopolyspora</taxon>
    </lineage>
</organism>
<dbReference type="Proteomes" id="UP000319213">
    <property type="component" value="Unassembled WGS sequence"/>
</dbReference>
<keyword evidence="1" id="KW-0677">Repeat</keyword>
<protein>
    <submittedName>
        <fullName evidence="3">Tetratricopeptide repeat protein</fullName>
    </submittedName>
</protein>
<dbReference type="OrthoDB" id="3511185at2"/>
<proteinExistence type="predicted"/>
<dbReference type="PANTHER" id="PTHR45641:SF19">
    <property type="entry name" value="NEPHROCYSTIN-3"/>
    <property type="match status" value="1"/>
</dbReference>
<dbReference type="SUPFAM" id="SSF48452">
    <property type="entry name" value="TPR-like"/>
    <property type="match status" value="1"/>
</dbReference>
<dbReference type="InterPro" id="IPR011990">
    <property type="entry name" value="TPR-like_helical_dom_sf"/>
</dbReference>
<dbReference type="Pfam" id="PF07721">
    <property type="entry name" value="TPR_4"/>
    <property type="match status" value="1"/>
</dbReference>